<dbReference type="Pfam" id="PF11376">
    <property type="entry name" value="DUF3179"/>
    <property type="match status" value="1"/>
</dbReference>
<keyword evidence="3" id="KW-1185">Reference proteome</keyword>
<accession>A0A4Q7PAG9</accession>
<dbReference type="RefSeq" id="WP_130274804.1">
    <property type="nucleotide sequence ID" value="NZ_SGXG01000001.1"/>
</dbReference>
<comment type="caution">
    <text evidence="2">The sequence shown here is derived from an EMBL/GenBank/DDBJ whole genome shotgun (WGS) entry which is preliminary data.</text>
</comment>
<sequence>MKKYFFIGIVGLALLEIGRIYFIMPMPGSQKWDSLHLAYFLHSYRWTGIFLFGAMLLIGAKSAFASSKWLSGILTLHLLGFIYMFNFKMTADKMFLQPENLTFSSFEENSLVDSSLVLVASYKGEAKAYPIRYIAYHHQVRDQIGGKDIMVTYCSVCRSGRIFEPVVNGQTENFRLVGMDHFNAMFEDQSTGSWWQQANWEAVTGPLKGYQLPELASSQMSLGKFFSLYPSGQVMNGDPKFLSKYDSLGKFEFGLSKSKLTGTDSLSWKQKSWVVGVRINGKTKAFDWNDLKAQQIILDQLAGKPIALVISEDRNSFRVFLRPSNQHKIKLIPGDKIIFNEDTLNFNGVNIKTGAQELISITAYQEFWHSWKTFNPGTEIYSPK</sequence>
<feature type="transmembrane region" description="Helical" evidence="1">
    <location>
        <begin position="44"/>
        <end position="63"/>
    </location>
</feature>
<keyword evidence="1" id="KW-0812">Transmembrane</keyword>
<keyword evidence="1" id="KW-1133">Transmembrane helix</keyword>
<evidence type="ECO:0000313" key="3">
    <source>
        <dbReference type="Proteomes" id="UP000292209"/>
    </source>
</evidence>
<keyword evidence="1" id="KW-0472">Membrane</keyword>
<dbReference type="OrthoDB" id="9806357at2"/>
<dbReference type="InterPro" id="IPR021516">
    <property type="entry name" value="DUF3179"/>
</dbReference>
<feature type="transmembrane region" description="Helical" evidence="1">
    <location>
        <begin position="6"/>
        <end position="24"/>
    </location>
</feature>
<dbReference type="EMBL" id="SGXG01000001">
    <property type="protein sequence ID" value="RZS95752.1"/>
    <property type="molecule type" value="Genomic_DNA"/>
</dbReference>
<organism evidence="2 3">
    <name type="scientific">Cecembia calidifontis</name>
    <dbReference type="NCBI Taxonomy" id="1187080"/>
    <lineage>
        <taxon>Bacteria</taxon>
        <taxon>Pseudomonadati</taxon>
        <taxon>Bacteroidota</taxon>
        <taxon>Cytophagia</taxon>
        <taxon>Cytophagales</taxon>
        <taxon>Cyclobacteriaceae</taxon>
        <taxon>Cecembia</taxon>
    </lineage>
</organism>
<reference evidence="2 3" key="1">
    <citation type="submission" date="2019-02" db="EMBL/GenBank/DDBJ databases">
        <title>Genomic Encyclopedia of Archaeal and Bacterial Type Strains, Phase II (KMG-II): from individual species to whole genera.</title>
        <authorList>
            <person name="Goeker M."/>
        </authorList>
    </citation>
    <scope>NUCLEOTIDE SEQUENCE [LARGE SCALE GENOMIC DNA]</scope>
    <source>
        <strain evidence="2 3">DSM 21411</strain>
    </source>
</reference>
<dbReference type="Proteomes" id="UP000292209">
    <property type="component" value="Unassembled WGS sequence"/>
</dbReference>
<protein>
    <submittedName>
        <fullName evidence="2">Uncharacterized protein DUF3179</fullName>
    </submittedName>
</protein>
<dbReference type="AlphaFoldDB" id="A0A4Q7PAG9"/>
<gene>
    <name evidence="2" type="ORF">BC751_1293</name>
</gene>
<feature type="transmembrane region" description="Helical" evidence="1">
    <location>
        <begin position="69"/>
        <end position="87"/>
    </location>
</feature>
<proteinExistence type="predicted"/>
<evidence type="ECO:0000313" key="2">
    <source>
        <dbReference type="EMBL" id="RZS95752.1"/>
    </source>
</evidence>
<name>A0A4Q7PAG9_9BACT</name>
<evidence type="ECO:0000256" key="1">
    <source>
        <dbReference type="SAM" id="Phobius"/>
    </source>
</evidence>